<name>A0ABY0EWT4_9BACT</name>
<protein>
    <submittedName>
        <fullName evidence="1">Uncharacterized protein</fullName>
    </submittedName>
</protein>
<evidence type="ECO:0000313" key="1">
    <source>
        <dbReference type="EMBL" id="RXJ86033.1"/>
    </source>
</evidence>
<accession>A0ABY0EWT4</accession>
<reference evidence="1 2" key="1">
    <citation type="submission" date="2017-10" db="EMBL/GenBank/DDBJ databases">
        <title>Genomics of the genus Arcobacter.</title>
        <authorList>
            <person name="Perez-Cataluna A."/>
            <person name="Figueras M.J."/>
        </authorList>
    </citation>
    <scope>NUCLEOTIDE SEQUENCE [LARGE SCALE GENOMIC DNA]</scope>
    <source>
        <strain evidence="1 2">LMG 25534</strain>
    </source>
</reference>
<dbReference type="EMBL" id="PDKD01000192">
    <property type="protein sequence ID" value="RXJ86033.1"/>
    <property type="molecule type" value="Genomic_DNA"/>
</dbReference>
<organism evidence="1 2">
    <name type="scientific">Aliarcobacter trophiarum LMG 25534</name>
    <dbReference type="NCBI Taxonomy" id="1032241"/>
    <lineage>
        <taxon>Bacteria</taxon>
        <taxon>Pseudomonadati</taxon>
        <taxon>Campylobacterota</taxon>
        <taxon>Epsilonproteobacteria</taxon>
        <taxon>Campylobacterales</taxon>
        <taxon>Arcobacteraceae</taxon>
        <taxon>Aliarcobacter</taxon>
    </lineage>
</organism>
<keyword evidence="2" id="KW-1185">Reference proteome</keyword>
<comment type="caution">
    <text evidence="1">The sequence shown here is derived from an EMBL/GenBank/DDBJ whole genome shotgun (WGS) entry which is preliminary data.</text>
</comment>
<gene>
    <name evidence="1" type="ORF">CRU87_10690</name>
</gene>
<dbReference type="Proteomes" id="UP000289132">
    <property type="component" value="Unassembled WGS sequence"/>
</dbReference>
<proteinExistence type="predicted"/>
<sequence length="78" mass="8336">MYKSQAKKDMIFEATVLGVLTMALNGELATISSKSSGLGTFYKSYLITGSYNHLTPPAESPVYVLVVFGSVTKKAADP</sequence>
<evidence type="ECO:0000313" key="2">
    <source>
        <dbReference type="Proteomes" id="UP000289132"/>
    </source>
</evidence>